<proteinExistence type="predicted"/>
<protein>
    <recommendedName>
        <fullName evidence="4">Oxidoreductase-like protein</fullName>
    </recommendedName>
</protein>
<organism evidence="2 3">
    <name type="scientific">Pochonia chlamydosporia 170</name>
    <dbReference type="NCBI Taxonomy" id="1380566"/>
    <lineage>
        <taxon>Eukaryota</taxon>
        <taxon>Fungi</taxon>
        <taxon>Dikarya</taxon>
        <taxon>Ascomycota</taxon>
        <taxon>Pezizomycotina</taxon>
        <taxon>Sordariomycetes</taxon>
        <taxon>Hypocreomycetidae</taxon>
        <taxon>Hypocreales</taxon>
        <taxon>Clavicipitaceae</taxon>
        <taxon>Pochonia</taxon>
    </lineage>
</organism>
<feature type="compositionally biased region" description="Basic and acidic residues" evidence="1">
    <location>
        <begin position="82"/>
        <end position="97"/>
    </location>
</feature>
<evidence type="ECO:0008006" key="4">
    <source>
        <dbReference type="Google" id="ProtNLM"/>
    </source>
</evidence>
<dbReference type="OrthoDB" id="5426191at2759"/>
<dbReference type="STRING" id="1380566.A0A179FPM0"/>
<dbReference type="RefSeq" id="XP_022284429.1">
    <property type="nucleotide sequence ID" value="XM_022428366.1"/>
</dbReference>
<evidence type="ECO:0000313" key="3">
    <source>
        <dbReference type="Proteomes" id="UP000078397"/>
    </source>
</evidence>
<sequence length="574" mass="62000">MEAKSLADLNVLAGNPPSYCAETEGRKKPEPLVLYIARVPHTNDVILSTLKPQERNVTDQDVLSALYYVHLEPPSSDPDAPEPLRDERAYRSSEDSGRSPQTIARKPVPGSARPLTPDSLPNGVHTSQQTTDLTVATLPQTGDGSGNGTTMNNHVPTNGPERTAAGLHTGMPTRKPVGPRPMMANPVPSVPAVAQECSVSEKDGNEKQYNPTIPPLDTSVPPASAGNSHINVSPIRPRPMQQTHSRSPSPRKRGMASTGNPFTLTIIRKDPSTSSQWNVGRVYSRQLDQLSAQPDSHIPLLQTSGFKSSTSSSRYPPIDIDLETSGYAKFRNMAFKINSANEEGGMGTPVPAVRPSIDERSTMRGEIGVFSRRVAMEYTKSFKTNMKEAFHTVGEVTKSAINRHRSDSVTSNASQKADAPAMPDSIITSGPPPEGMKPRGYTFQSPWDGKCVFQTQMDGKSVVCQHTLDGPNSESAMVSELRFNLLSSPEQTNGPKGARENFSNLFKVGAVAKESGIGAEPLYTNVGAEHAGGGRNGREAKLGKLIIYDVGLKMLDLLVASNMGVWWGAWEKHF</sequence>
<feature type="compositionally biased region" description="Polar residues" evidence="1">
    <location>
        <begin position="124"/>
        <end position="156"/>
    </location>
</feature>
<dbReference type="GeneID" id="28847377"/>
<evidence type="ECO:0000313" key="2">
    <source>
        <dbReference type="EMBL" id="OAQ67576.2"/>
    </source>
</evidence>
<feature type="region of interest" description="Disordered" evidence="1">
    <location>
        <begin position="221"/>
        <end position="259"/>
    </location>
</feature>
<dbReference type="EMBL" id="LSBJ02000003">
    <property type="protein sequence ID" value="OAQ67576.2"/>
    <property type="molecule type" value="Genomic_DNA"/>
</dbReference>
<comment type="caution">
    <text evidence="2">The sequence shown here is derived from an EMBL/GenBank/DDBJ whole genome shotgun (WGS) entry which is preliminary data.</text>
</comment>
<accession>A0A179FPM0</accession>
<evidence type="ECO:0000256" key="1">
    <source>
        <dbReference type="SAM" id="MobiDB-lite"/>
    </source>
</evidence>
<feature type="region of interest" description="Disordered" evidence="1">
    <location>
        <begin position="405"/>
        <end position="424"/>
    </location>
</feature>
<feature type="region of interest" description="Disordered" evidence="1">
    <location>
        <begin position="71"/>
        <end position="158"/>
    </location>
</feature>
<dbReference type="AlphaFoldDB" id="A0A179FPM0"/>
<keyword evidence="3" id="KW-1185">Reference proteome</keyword>
<gene>
    <name evidence="2" type="ORF">VFPPC_03949</name>
</gene>
<dbReference type="Proteomes" id="UP000078397">
    <property type="component" value="Unassembled WGS sequence"/>
</dbReference>
<name>A0A179FPM0_METCM</name>
<reference evidence="2 3" key="1">
    <citation type="journal article" date="2016" name="PLoS Pathog.">
        <title>Biosynthesis of antibiotic leucinostatins in bio-control fungus Purpureocillium lilacinum and their inhibition on phytophthora revealed by genome mining.</title>
        <authorList>
            <person name="Wang G."/>
            <person name="Liu Z."/>
            <person name="Lin R."/>
            <person name="Li E."/>
            <person name="Mao Z."/>
            <person name="Ling J."/>
            <person name="Yang Y."/>
            <person name="Yin W.B."/>
            <person name="Xie B."/>
        </authorList>
    </citation>
    <scope>NUCLEOTIDE SEQUENCE [LARGE SCALE GENOMIC DNA]</scope>
    <source>
        <strain evidence="2">170</strain>
    </source>
</reference>
<dbReference type="KEGG" id="pchm:VFPPC_03949"/>